<keyword evidence="1" id="KW-0732">Signal</keyword>
<gene>
    <name evidence="4" type="ORF">SAMN03080601_02448</name>
</gene>
<feature type="domain" description="PpiC" evidence="3">
    <location>
        <begin position="277"/>
        <end position="388"/>
    </location>
</feature>
<dbReference type="PROSITE" id="PS01096">
    <property type="entry name" value="PPIC_PPIASE_1"/>
    <property type="match status" value="1"/>
</dbReference>
<dbReference type="AlphaFoldDB" id="A0A1T5HLN6"/>
<keyword evidence="2" id="KW-0697">Rotamase</keyword>
<reference evidence="4 5" key="1">
    <citation type="submission" date="2017-02" db="EMBL/GenBank/DDBJ databases">
        <authorList>
            <person name="Peterson S.W."/>
        </authorList>
    </citation>
    <scope>NUCLEOTIDE SEQUENCE [LARGE SCALE GENOMIC DNA]</scope>
    <source>
        <strain evidence="4 5">DSM 24412</strain>
    </source>
</reference>
<proteinExistence type="predicted"/>
<dbReference type="EMBL" id="FUYV01000014">
    <property type="protein sequence ID" value="SKC21598.1"/>
    <property type="molecule type" value="Genomic_DNA"/>
</dbReference>
<dbReference type="InterPro" id="IPR023058">
    <property type="entry name" value="PPIase_PpiC_CS"/>
</dbReference>
<evidence type="ECO:0000256" key="2">
    <source>
        <dbReference type="PROSITE-ProRule" id="PRU00278"/>
    </source>
</evidence>
<keyword evidence="5" id="KW-1185">Reference proteome</keyword>
<dbReference type="InterPro" id="IPR027304">
    <property type="entry name" value="Trigger_fact/SurA_dom_sf"/>
</dbReference>
<accession>A0A1T5HLN6</accession>
<feature type="domain" description="PpiC" evidence="3">
    <location>
        <begin position="173"/>
        <end position="274"/>
    </location>
</feature>
<dbReference type="KEGG" id="asx:CDL62_01065"/>
<sequence>MSVLNRCFLLLVVLILGISSLKSQSNVIDEVIAVVGDNPVLRSDVEYQYQQARMQGVTFPGDMKCHIFEQLLLQNLLLEQAKIDSVDVSENMVISNVDRQINEFINRAGSRERLEEWLNKPLHQIRREQRVLVRNQMLTQQMQGIITDDVRVTPAEVRAFYRRMPEDSLPMVPAQFEIQKISVEPQVSIDEEERIKTRLRDFQRQINEGRDFATLAVLFSEDQMSAARGGELGYMTRAELVPEFARVAFTLQDPNRVSQIVETEFGYHIIQLIERQGDRINVRHILLRPRASADEVSKARQKADSIANLIREEKISFEEAALFHSMDKETRLNGGVMINPRNQSTKFEIQHILPAIARQLERMEVGDVTSAFELMNERLGKNYFAVVRLKSRTESHRANIRDDYQLLQTMLENQKREEAFIDWIIRRQRETYITISPNWINCQFEHKGWVK</sequence>
<dbReference type="InterPro" id="IPR046357">
    <property type="entry name" value="PPIase_dom_sf"/>
</dbReference>
<dbReference type="SUPFAM" id="SSF109998">
    <property type="entry name" value="Triger factor/SurA peptide-binding domain-like"/>
    <property type="match status" value="1"/>
</dbReference>
<keyword evidence="2" id="KW-0413">Isomerase</keyword>
<dbReference type="Proteomes" id="UP000191055">
    <property type="component" value="Unassembled WGS sequence"/>
</dbReference>
<dbReference type="RefSeq" id="WP_079558155.1">
    <property type="nucleotide sequence ID" value="NZ_CP021904.1"/>
</dbReference>
<dbReference type="Gene3D" id="1.10.4030.10">
    <property type="entry name" value="Porin chaperone SurA, peptide-binding domain"/>
    <property type="match status" value="1"/>
</dbReference>
<dbReference type="PANTHER" id="PTHR47637:SF1">
    <property type="entry name" value="CHAPERONE SURA"/>
    <property type="match status" value="1"/>
</dbReference>
<evidence type="ECO:0000256" key="1">
    <source>
        <dbReference type="ARBA" id="ARBA00022729"/>
    </source>
</evidence>
<protein>
    <submittedName>
        <fullName evidence="4">Periplasmic chaperone for outer membrane proteins SurA</fullName>
    </submittedName>
</protein>
<dbReference type="Pfam" id="PF00639">
    <property type="entry name" value="Rotamase"/>
    <property type="match status" value="2"/>
</dbReference>
<dbReference type="PROSITE" id="PS50198">
    <property type="entry name" value="PPIC_PPIASE_2"/>
    <property type="match status" value="2"/>
</dbReference>
<dbReference type="PANTHER" id="PTHR47637">
    <property type="entry name" value="CHAPERONE SURA"/>
    <property type="match status" value="1"/>
</dbReference>
<dbReference type="GO" id="GO:0003755">
    <property type="term" value="F:peptidyl-prolyl cis-trans isomerase activity"/>
    <property type="evidence" value="ECO:0007669"/>
    <property type="project" value="UniProtKB-KW"/>
</dbReference>
<dbReference type="InterPro" id="IPR000297">
    <property type="entry name" value="PPIase_PpiC"/>
</dbReference>
<evidence type="ECO:0000259" key="3">
    <source>
        <dbReference type="PROSITE" id="PS50198"/>
    </source>
</evidence>
<dbReference type="Gene3D" id="3.10.50.40">
    <property type="match status" value="2"/>
</dbReference>
<name>A0A1T5HLN6_9BACT</name>
<dbReference type="SUPFAM" id="SSF54534">
    <property type="entry name" value="FKBP-like"/>
    <property type="match status" value="2"/>
</dbReference>
<dbReference type="InterPro" id="IPR050280">
    <property type="entry name" value="OMP_Chaperone_SurA"/>
</dbReference>
<evidence type="ECO:0000313" key="4">
    <source>
        <dbReference type="EMBL" id="SKC21598.1"/>
    </source>
</evidence>
<evidence type="ECO:0000313" key="5">
    <source>
        <dbReference type="Proteomes" id="UP000191055"/>
    </source>
</evidence>
<organism evidence="4 5">
    <name type="scientific">Alkalitalea saponilacus</name>
    <dbReference type="NCBI Taxonomy" id="889453"/>
    <lineage>
        <taxon>Bacteria</taxon>
        <taxon>Pseudomonadati</taxon>
        <taxon>Bacteroidota</taxon>
        <taxon>Bacteroidia</taxon>
        <taxon>Marinilabiliales</taxon>
        <taxon>Marinilabiliaceae</taxon>
        <taxon>Alkalitalea</taxon>
    </lineage>
</organism>
<dbReference type="STRING" id="889453.SAMN03080601_02448"/>
<dbReference type="OrthoDB" id="14196at2"/>